<proteinExistence type="inferred from homology"/>
<feature type="binding site" evidence="6">
    <location>
        <begin position="213"/>
        <end position="217"/>
    </location>
    <ligand>
        <name>AMP</name>
        <dbReference type="ChEBI" id="CHEBI:456215"/>
    </ligand>
</feature>
<evidence type="ECO:0000256" key="7">
    <source>
        <dbReference type="SAM" id="MobiDB-lite"/>
    </source>
</evidence>
<dbReference type="Proteomes" id="UP000609651">
    <property type="component" value="Unassembled WGS sequence"/>
</dbReference>
<evidence type="ECO:0000256" key="5">
    <source>
        <dbReference type="ARBA" id="ARBA00023239"/>
    </source>
</evidence>
<keyword evidence="4 6" id="KW-0520">NAD</keyword>
<evidence type="ECO:0000256" key="3">
    <source>
        <dbReference type="ARBA" id="ARBA00022857"/>
    </source>
</evidence>
<keyword evidence="1 6" id="KW-0547">Nucleotide-binding</keyword>
<accession>A0ABX1VL71</accession>
<dbReference type="EC" id="4.2.1.136" evidence="6"/>
<feature type="binding site" evidence="6">
    <location>
        <position position="242"/>
    </location>
    <ligand>
        <name>(6S)-NADPHX</name>
        <dbReference type="ChEBI" id="CHEBI:64076"/>
    </ligand>
</feature>
<keyword evidence="3 6" id="KW-0521">NADP</keyword>
<feature type="binding site" evidence="6">
    <location>
        <position position="241"/>
    </location>
    <ligand>
        <name>AMP</name>
        <dbReference type="ChEBI" id="CHEBI:456215"/>
    </ligand>
</feature>
<dbReference type="PROSITE" id="PS51383">
    <property type="entry name" value="YJEF_C_3"/>
    <property type="match status" value="1"/>
</dbReference>
<dbReference type="HAMAP" id="MF_01965">
    <property type="entry name" value="NADHX_dehydratase"/>
    <property type="match status" value="1"/>
</dbReference>
<protein>
    <recommendedName>
        <fullName evidence="6">ADP-dependent (S)-NAD(P)H-hydrate dehydratase</fullName>
        <ecNumber evidence="6">4.2.1.136</ecNumber>
    </recommendedName>
    <alternativeName>
        <fullName evidence="6">ADP-dependent NAD(P)HX dehydratase</fullName>
    </alternativeName>
</protein>
<name>A0ABX1VL71_9PLAN</name>
<feature type="binding site" evidence="6">
    <location>
        <position position="116"/>
    </location>
    <ligand>
        <name>(6S)-NADPHX</name>
        <dbReference type="ChEBI" id="CHEBI:64076"/>
    </ligand>
</feature>
<sequence length="304" mass="31904">MTVHRITPVPVTSIPRHPDRAAESHKGDYGRVLILAGSRGMAGAAALSGLGALRGGAGLVTVACPETVADVVTGIEPGLMTRPLPTTGGHLIDHRDGHWLADLDDLKPDVWAVGPGLGRSEAAQRAVQELWESCEEPAVFDADALNALADQGGDWADPPADAARVLTPHPGEFMRLLIGSDMQPEEDFEWTPENRESLATMFAREHNVVLLLKGSRTLVTDGERLFENRTGNPGMASGGCGDVLTGLIAALIGQGMEPFEAACCGAHLHGRAGDLAAAELSQPGMIASDLPRFLATAFADPGYD</sequence>
<comment type="similarity">
    <text evidence="6">Belongs to the NnrD/CARKD family.</text>
</comment>
<keyword evidence="2 6" id="KW-0067">ATP-binding</keyword>
<comment type="subunit">
    <text evidence="6">Homotetramer.</text>
</comment>
<dbReference type="PROSITE" id="PS01050">
    <property type="entry name" value="YJEF_C_2"/>
    <property type="match status" value="1"/>
</dbReference>
<keyword evidence="5 6" id="KW-0456">Lyase</keyword>
<dbReference type="PANTHER" id="PTHR12592:SF0">
    <property type="entry name" value="ATP-DEPENDENT (S)-NAD(P)H-HYDRATE DEHYDRATASE"/>
    <property type="match status" value="1"/>
</dbReference>
<dbReference type="CDD" id="cd01171">
    <property type="entry name" value="YXKO-related"/>
    <property type="match status" value="1"/>
</dbReference>
<feature type="region of interest" description="Disordered" evidence="7">
    <location>
        <begin position="1"/>
        <end position="23"/>
    </location>
</feature>
<dbReference type="PANTHER" id="PTHR12592">
    <property type="entry name" value="ATP-DEPENDENT (S)-NAD(P)H-HYDRATE DEHYDRATASE FAMILY MEMBER"/>
    <property type="match status" value="1"/>
</dbReference>
<dbReference type="RefSeq" id="WP_171189686.1">
    <property type="nucleotide sequence ID" value="NZ_WTPX01000204.1"/>
</dbReference>
<dbReference type="NCBIfam" id="TIGR00196">
    <property type="entry name" value="yjeF_cterm"/>
    <property type="match status" value="1"/>
</dbReference>
<comment type="catalytic activity">
    <reaction evidence="6">
        <text>(6S)-NADHX + ADP = AMP + phosphate + NADH + H(+)</text>
        <dbReference type="Rhea" id="RHEA:32223"/>
        <dbReference type="ChEBI" id="CHEBI:15378"/>
        <dbReference type="ChEBI" id="CHEBI:43474"/>
        <dbReference type="ChEBI" id="CHEBI:57945"/>
        <dbReference type="ChEBI" id="CHEBI:64074"/>
        <dbReference type="ChEBI" id="CHEBI:456215"/>
        <dbReference type="ChEBI" id="CHEBI:456216"/>
        <dbReference type="EC" id="4.2.1.136"/>
    </reaction>
</comment>
<dbReference type="InterPro" id="IPR029056">
    <property type="entry name" value="Ribokinase-like"/>
</dbReference>
<dbReference type="SUPFAM" id="SSF53613">
    <property type="entry name" value="Ribokinase-like"/>
    <property type="match status" value="1"/>
</dbReference>
<evidence type="ECO:0000313" key="9">
    <source>
        <dbReference type="EMBL" id="NNJ27782.1"/>
    </source>
</evidence>
<feature type="binding site" evidence="6">
    <location>
        <position position="169"/>
    </location>
    <ligand>
        <name>(6S)-NADPHX</name>
        <dbReference type="ChEBI" id="CHEBI:64076"/>
    </ligand>
</feature>
<organism evidence="9 10">
    <name type="scientific">Alienimonas chondri</name>
    <dbReference type="NCBI Taxonomy" id="2681879"/>
    <lineage>
        <taxon>Bacteria</taxon>
        <taxon>Pseudomonadati</taxon>
        <taxon>Planctomycetota</taxon>
        <taxon>Planctomycetia</taxon>
        <taxon>Planctomycetales</taxon>
        <taxon>Planctomycetaceae</taxon>
        <taxon>Alienimonas</taxon>
    </lineage>
</organism>
<keyword evidence="10" id="KW-1185">Reference proteome</keyword>
<evidence type="ECO:0000256" key="1">
    <source>
        <dbReference type="ARBA" id="ARBA00022741"/>
    </source>
</evidence>
<dbReference type="Gene3D" id="3.40.1190.20">
    <property type="match status" value="1"/>
</dbReference>
<dbReference type="Pfam" id="PF01256">
    <property type="entry name" value="Carb_kinase"/>
    <property type="match status" value="1"/>
</dbReference>
<evidence type="ECO:0000256" key="6">
    <source>
        <dbReference type="HAMAP-Rule" id="MF_01965"/>
    </source>
</evidence>
<dbReference type="InterPro" id="IPR017953">
    <property type="entry name" value="Carbohydrate_kinase_pred_CS"/>
</dbReference>
<feature type="binding site" evidence="6">
    <location>
        <position position="44"/>
    </location>
    <ligand>
        <name>(6S)-NADPHX</name>
        <dbReference type="ChEBI" id="CHEBI:64076"/>
    </ligand>
</feature>
<comment type="catalytic activity">
    <reaction evidence="6">
        <text>(6S)-NADPHX + ADP = AMP + phosphate + NADPH + H(+)</text>
        <dbReference type="Rhea" id="RHEA:32235"/>
        <dbReference type="ChEBI" id="CHEBI:15378"/>
        <dbReference type="ChEBI" id="CHEBI:43474"/>
        <dbReference type="ChEBI" id="CHEBI:57783"/>
        <dbReference type="ChEBI" id="CHEBI:64076"/>
        <dbReference type="ChEBI" id="CHEBI:456215"/>
        <dbReference type="ChEBI" id="CHEBI:456216"/>
        <dbReference type="EC" id="4.2.1.136"/>
    </reaction>
</comment>
<gene>
    <name evidence="9" type="primary">nnr</name>
    <name evidence="6" type="synonym">nnrD</name>
    <name evidence="9" type="ORF">LzC2_38910</name>
</gene>
<comment type="caution">
    <text evidence="9">The sequence shown here is derived from an EMBL/GenBank/DDBJ whole genome shotgun (WGS) entry which is preliminary data.</text>
</comment>
<comment type="cofactor">
    <cofactor evidence="6">
        <name>Mg(2+)</name>
        <dbReference type="ChEBI" id="CHEBI:18420"/>
    </cofactor>
</comment>
<dbReference type="EMBL" id="WTPX01000204">
    <property type="protein sequence ID" value="NNJ27782.1"/>
    <property type="molecule type" value="Genomic_DNA"/>
</dbReference>
<feature type="domain" description="YjeF C-terminal" evidence="8">
    <location>
        <begin position="9"/>
        <end position="301"/>
    </location>
</feature>
<evidence type="ECO:0000256" key="2">
    <source>
        <dbReference type="ARBA" id="ARBA00022840"/>
    </source>
</evidence>
<evidence type="ECO:0000256" key="4">
    <source>
        <dbReference type="ARBA" id="ARBA00023027"/>
    </source>
</evidence>
<dbReference type="InterPro" id="IPR000631">
    <property type="entry name" value="CARKD"/>
</dbReference>
<evidence type="ECO:0000313" key="10">
    <source>
        <dbReference type="Proteomes" id="UP000609651"/>
    </source>
</evidence>
<comment type="function">
    <text evidence="6">Catalyzes the dehydration of the S-form of NAD(P)HX at the expense of ADP, which is converted to AMP. Together with NAD(P)HX epimerase, which catalyzes the epimerization of the S- and R-forms, the enzyme allows the repair of both epimers of NAD(P)HX, a damaged form of NAD(P)H that is a result of enzymatic or heat-dependent hydration.</text>
</comment>
<evidence type="ECO:0000259" key="8">
    <source>
        <dbReference type="PROSITE" id="PS51383"/>
    </source>
</evidence>
<reference evidence="9 10" key="1">
    <citation type="journal article" date="2020" name="Syst. Appl. Microbiol.">
        <title>Alienimonas chondri sp. nov., a novel planctomycete isolated from the biofilm of the red alga Chondrus crispus.</title>
        <authorList>
            <person name="Vitorino I."/>
            <person name="Albuquerque L."/>
            <person name="Wiegand S."/>
            <person name="Kallscheuer N."/>
            <person name="da Costa M.S."/>
            <person name="Lobo-da-Cunha A."/>
            <person name="Jogler C."/>
            <person name="Lage O.M."/>
        </authorList>
    </citation>
    <scope>NUCLEOTIDE SEQUENCE [LARGE SCALE GENOMIC DNA]</scope>
    <source>
        <strain evidence="9 10">LzC2</strain>
    </source>
</reference>